<feature type="region of interest" description="Disordered" evidence="1">
    <location>
        <begin position="82"/>
        <end position="114"/>
    </location>
</feature>
<dbReference type="AlphaFoldDB" id="A0A368VIK5"/>
<protein>
    <submittedName>
        <fullName evidence="2">Uncharacterized protein</fullName>
    </submittedName>
</protein>
<comment type="caution">
    <text evidence="2">The sequence shown here is derived from an EMBL/GenBank/DDBJ whole genome shotgun (WGS) entry which is preliminary data.</text>
</comment>
<reference evidence="2 3" key="1">
    <citation type="submission" date="2018-07" db="EMBL/GenBank/DDBJ databases">
        <title>Genomic Encyclopedia of Type Strains, Phase III (KMG-III): the genomes of soil and plant-associated and newly described type strains.</title>
        <authorList>
            <person name="Whitman W."/>
        </authorList>
    </citation>
    <scope>NUCLEOTIDE SEQUENCE [LARGE SCALE GENOMIC DNA]</scope>
    <source>
        <strain evidence="2 3">CECT 8575</strain>
    </source>
</reference>
<sequence length="114" mass="12698">MSVQTTGDTNDAEHRRWRNLCAIAAELAGQHGRTARVVRHANRWLDHAGDRLRDDEIVVTWTVADAELIRHQLHEHLPPSRVLPAAPRVRAGKTARARGVDEIPPPRGRGGNSE</sequence>
<evidence type="ECO:0000256" key="1">
    <source>
        <dbReference type="SAM" id="MobiDB-lite"/>
    </source>
</evidence>
<evidence type="ECO:0000313" key="2">
    <source>
        <dbReference type="EMBL" id="RCW41041.1"/>
    </source>
</evidence>
<name>A0A368VIK5_9ACTN</name>
<accession>A0A368VIK5</accession>
<evidence type="ECO:0000313" key="3">
    <source>
        <dbReference type="Proteomes" id="UP000253495"/>
    </source>
</evidence>
<organism evidence="2 3">
    <name type="scientific">Halopolyspora algeriensis</name>
    <dbReference type="NCBI Taxonomy" id="1500506"/>
    <lineage>
        <taxon>Bacteria</taxon>
        <taxon>Bacillati</taxon>
        <taxon>Actinomycetota</taxon>
        <taxon>Actinomycetes</taxon>
        <taxon>Actinomycetes incertae sedis</taxon>
        <taxon>Halopolyspora</taxon>
    </lineage>
</organism>
<dbReference type="Proteomes" id="UP000253495">
    <property type="component" value="Unassembled WGS sequence"/>
</dbReference>
<proteinExistence type="predicted"/>
<keyword evidence="3" id="KW-1185">Reference proteome</keyword>
<dbReference type="EMBL" id="QPJC01000009">
    <property type="protein sequence ID" value="RCW41041.1"/>
    <property type="molecule type" value="Genomic_DNA"/>
</dbReference>
<gene>
    <name evidence="2" type="ORF">DFQ14_109118</name>
</gene>